<keyword evidence="3" id="KW-0812">Transmembrane</keyword>
<evidence type="ECO:0000313" key="7">
    <source>
        <dbReference type="Proteomes" id="UP000278164"/>
    </source>
</evidence>
<keyword evidence="3" id="KW-0472">Membrane</keyword>
<organism evidence="5 7">
    <name type="scientific">Parabacteroides distasonis</name>
    <dbReference type="NCBI Taxonomy" id="823"/>
    <lineage>
        <taxon>Bacteria</taxon>
        <taxon>Pseudomonadati</taxon>
        <taxon>Bacteroidota</taxon>
        <taxon>Bacteroidia</taxon>
        <taxon>Bacteroidales</taxon>
        <taxon>Tannerellaceae</taxon>
        <taxon>Parabacteroides</taxon>
    </lineage>
</organism>
<dbReference type="OrthoDB" id="9812571at2"/>
<evidence type="ECO:0000313" key="4">
    <source>
        <dbReference type="EMBL" id="MRZ49359.1"/>
    </source>
</evidence>
<evidence type="ECO:0000313" key="6">
    <source>
        <dbReference type="EMBL" id="TGY56468.1"/>
    </source>
</evidence>
<evidence type="ECO:0000256" key="3">
    <source>
        <dbReference type="SAM" id="Phobius"/>
    </source>
</evidence>
<evidence type="ECO:0000256" key="2">
    <source>
        <dbReference type="ARBA" id="ARBA00022679"/>
    </source>
</evidence>
<reference evidence="4 9" key="2">
    <citation type="journal article" date="2019" name="Nat. Med.">
        <title>A library of human gut bacterial isolates paired with longitudinal multiomics data enables mechanistic microbiome research.</title>
        <authorList>
            <person name="Poyet M."/>
            <person name="Groussin M."/>
            <person name="Gibbons S.M."/>
            <person name="Avila-Pacheco J."/>
            <person name="Jiang X."/>
            <person name="Kearney S.M."/>
            <person name="Perrotta A.R."/>
            <person name="Berdy B."/>
            <person name="Zhao S."/>
            <person name="Lieberman T.D."/>
            <person name="Swanson P.K."/>
            <person name="Smith M."/>
            <person name="Roesemann S."/>
            <person name="Alexander J.E."/>
            <person name="Rich S.A."/>
            <person name="Livny J."/>
            <person name="Vlamakis H."/>
            <person name="Clish C."/>
            <person name="Bullock K."/>
            <person name="Deik A."/>
            <person name="Scott J."/>
            <person name="Pierce K.A."/>
            <person name="Xavier R.J."/>
            <person name="Alm E.J."/>
        </authorList>
    </citation>
    <scope>NUCLEOTIDE SEQUENCE [LARGE SCALE GENOMIC DNA]</scope>
    <source>
        <strain evidence="4 9">BIOML-A32</strain>
    </source>
</reference>
<dbReference type="InterPro" id="IPR051159">
    <property type="entry name" value="Hexapeptide_acetyltransf"/>
</dbReference>
<dbReference type="Gene3D" id="2.160.10.10">
    <property type="entry name" value="Hexapeptide repeat proteins"/>
    <property type="match status" value="1"/>
</dbReference>
<dbReference type="GO" id="GO:0005829">
    <property type="term" value="C:cytosol"/>
    <property type="evidence" value="ECO:0007669"/>
    <property type="project" value="TreeGrafter"/>
</dbReference>
<dbReference type="CDD" id="cd04647">
    <property type="entry name" value="LbH_MAT_like"/>
    <property type="match status" value="1"/>
</dbReference>
<dbReference type="GO" id="GO:0008374">
    <property type="term" value="F:O-acyltransferase activity"/>
    <property type="evidence" value="ECO:0007669"/>
    <property type="project" value="TreeGrafter"/>
</dbReference>
<evidence type="ECO:0000313" key="8">
    <source>
        <dbReference type="Proteomes" id="UP000310032"/>
    </source>
</evidence>
<evidence type="ECO:0000313" key="9">
    <source>
        <dbReference type="Proteomes" id="UP000441358"/>
    </source>
</evidence>
<dbReference type="RefSeq" id="WP_121737056.1">
    <property type="nucleotide sequence ID" value="NZ_CAXSSW010000002.1"/>
</dbReference>
<dbReference type="Proteomes" id="UP000278164">
    <property type="component" value="Unassembled WGS sequence"/>
</dbReference>
<gene>
    <name evidence="5" type="ORF">D7V78_16195</name>
    <name evidence="6" type="ORF">E5342_12230</name>
    <name evidence="4" type="ORF">GKD66_03685</name>
</gene>
<dbReference type="AlphaFoldDB" id="A0A3L7ZQN4"/>
<dbReference type="PANTHER" id="PTHR23416:SF23">
    <property type="entry name" value="ACETYLTRANSFERASE C18B11.09C-RELATED"/>
    <property type="match status" value="1"/>
</dbReference>
<protein>
    <submittedName>
        <fullName evidence="5">Acyltransferase</fullName>
    </submittedName>
</protein>
<keyword evidence="3" id="KW-1133">Transmembrane helix</keyword>
<proteinExistence type="inferred from homology"/>
<dbReference type="SUPFAM" id="SSF51161">
    <property type="entry name" value="Trimeric LpxA-like enzymes"/>
    <property type="match status" value="1"/>
</dbReference>
<reference evidence="6 8" key="3">
    <citation type="submission" date="2019-04" db="EMBL/GenBank/DDBJ databases">
        <title>Microbes associate with the intestines of laboratory mice.</title>
        <authorList>
            <person name="Navarre W."/>
            <person name="Wong E."/>
            <person name="Huang K."/>
            <person name="Tropini C."/>
            <person name="Ng K."/>
            <person name="Yu B."/>
        </authorList>
    </citation>
    <scope>NUCLEOTIDE SEQUENCE [LARGE SCALE GENOMIC DNA]</scope>
    <source>
        <strain evidence="6 8">NM39_I3</strain>
    </source>
</reference>
<keyword evidence="2 5" id="KW-0808">Transferase</keyword>
<dbReference type="EMBL" id="SRYM01000035">
    <property type="protein sequence ID" value="TGY56468.1"/>
    <property type="molecule type" value="Genomic_DNA"/>
</dbReference>
<comment type="similarity">
    <text evidence="1">Belongs to the transferase hexapeptide repeat family.</text>
</comment>
<sequence>MKHRLLLLYSWLIKTMLFFFPDIPLIMRFRGFLYSLGMPSCGSNFQVAHNVTLNSIEGLTVGNNVYLAMGNIIYAHGKAIIGNNVMFGPGCLLTTGNHTFGDGSYRYGVSVEKEVRIKDGCWIAAHCVVLPGAVLPARSILAAGAVLTIHLQELCEDAIYTGIPAKFTKKRI</sequence>
<evidence type="ECO:0000313" key="5">
    <source>
        <dbReference type="EMBL" id="RLT72370.1"/>
    </source>
</evidence>
<feature type="transmembrane region" description="Helical" evidence="3">
    <location>
        <begin position="6"/>
        <end position="26"/>
    </location>
</feature>
<keyword evidence="5" id="KW-0012">Acyltransferase</keyword>
<dbReference type="Proteomes" id="UP000441358">
    <property type="component" value="Unassembled WGS sequence"/>
</dbReference>
<dbReference type="PANTHER" id="PTHR23416">
    <property type="entry name" value="SIALIC ACID SYNTHASE-RELATED"/>
    <property type="match status" value="1"/>
</dbReference>
<reference evidence="5 7" key="1">
    <citation type="submission" date="2018-09" db="EMBL/GenBank/DDBJ databases">
        <title>Murine metabolic-syndrome-specific gut microbial biobank.</title>
        <authorList>
            <person name="Liu C."/>
        </authorList>
    </citation>
    <scope>NUCLEOTIDE SEQUENCE [LARGE SCALE GENOMIC DNA]</scope>
    <source>
        <strain evidence="5 7">8-P5</strain>
    </source>
</reference>
<accession>A0A3L7ZQN4</accession>
<dbReference type="EMBL" id="WKMC01000002">
    <property type="protein sequence ID" value="MRZ49359.1"/>
    <property type="molecule type" value="Genomic_DNA"/>
</dbReference>
<dbReference type="EMBL" id="RAYI01000044">
    <property type="protein sequence ID" value="RLT72370.1"/>
    <property type="molecule type" value="Genomic_DNA"/>
</dbReference>
<dbReference type="Proteomes" id="UP000310032">
    <property type="component" value="Unassembled WGS sequence"/>
</dbReference>
<evidence type="ECO:0000256" key="1">
    <source>
        <dbReference type="ARBA" id="ARBA00007274"/>
    </source>
</evidence>
<name>A0A3L7ZQN4_PARDI</name>
<comment type="caution">
    <text evidence="5">The sequence shown here is derived from an EMBL/GenBank/DDBJ whole genome shotgun (WGS) entry which is preliminary data.</text>
</comment>
<dbReference type="InterPro" id="IPR011004">
    <property type="entry name" value="Trimer_LpxA-like_sf"/>
</dbReference>